<dbReference type="InterPro" id="IPR028995">
    <property type="entry name" value="Glyco_hydro_57/38_cen_sf"/>
</dbReference>
<evidence type="ECO:0000256" key="8">
    <source>
        <dbReference type="ARBA" id="ARBA00093232"/>
    </source>
</evidence>
<dbReference type="GO" id="GO:0030246">
    <property type="term" value="F:carbohydrate binding"/>
    <property type="evidence" value="ECO:0007669"/>
    <property type="project" value="InterPro"/>
</dbReference>
<evidence type="ECO:0000313" key="13">
    <source>
        <dbReference type="Proteomes" id="UP000310200"/>
    </source>
</evidence>
<keyword evidence="3 9" id="KW-0479">Metal-binding</keyword>
<name>A0A4S2L5B1_9HYME</name>
<keyword evidence="13" id="KW-1185">Reference proteome</keyword>
<evidence type="ECO:0000256" key="6">
    <source>
        <dbReference type="ARBA" id="ARBA00023295"/>
    </source>
</evidence>
<dbReference type="InterPro" id="IPR011330">
    <property type="entry name" value="Glyco_hydro/deAcase_b/a-brl"/>
</dbReference>
<dbReference type="Proteomes" id="UP000310200">
    <property type="component" value="Unassembled WGS sequence"/>
</dbReference>
<comment type="similarity">
    <text evidence="1 9">Belongs to the glycosyl hydrolase 38 family.</text>
</comment>
<dbReference type="InterPro" id="IPR037094">
    <property type="entry name" value="Glyco_hydro_38_cen_sf"/>
</dbReference>
<dbReference type="SUPFAM" id="SSF74650">
    <property type="entry name" value="Galactose mutarotase-like"/>
    <property type="match status" value="1"/>
</dbReference>
<keyword evidence="10" id="KW-1133">Transmembrane helix</keyword>
<keyword evidence="5 9" id="KW-0862">Zinc</keyword>
<evidence type="ECO:0000256" key="1">
    <source>
        <dbReference type="ARBA" id="ARBA00009792"/>
    </source>
</evidence>
<dbReference type="Gene3D" id="2.70.98.30">
    <property type="entry name" value="Golgi alpha-mannosidase II, domain 4"/>
    <property type="match status" value="1"/>
</dbReference>
<accession>A0A4S2L5B1</accession>
<dbReference type="InterPro" id="IPR011013">
    <property type="entry name" value="Gal_mutarotase_sf_dom"/>
</dbReference>
<dbReference type="STRING" id="300112.A0A4S2L5B1"/>
<feature type="domain" description="Glycoside hydrolase family 38 central" evidence="11">
    <location>
        <begin position="550"/>
        <end position="636"/>
    </location>
</feature>
<feature type="transmembrane region" description="Helical" evidence="10">
    <location>
        <begin position="102"/>
        <end position="120"/>
    </location>
</feature>
<evidence type="ECO:0000256" key="9">
    <source>
        <dbReference type="RuleBase" id="RU361199"/>
    </source>
</evidence>
<comment type="caution">
    <text evidence="12">The sequence shown here is derived from an EMBL/GenBank/DDBJ whole genome shotgun (WGS) entry which is preliminary data.</text>
</comment>
<dbReference type="AlphaFoldDB" id="A0A4S2L5B1"/>
<dbReference type="CDD" id="cd10809">
    <property type="entry name" value="GH38N_AMII_GMII_SfManIII_like"/>
    <property type="match status" value="1"/>
</dbReference>
<dbReference type="PANTHER" id="PTHR11607:SF70">
    <property type="entry name" value="ALPHA-MANNOSIDASE"/>
    <property type="match status" value="1"/>
</dbReference>
<evidence type="ECO:0000256" key="10">
    <source>
        <dbReference type="SAM" id="Phobius"/>
    </source>
</evidence>
<proteinExistence type="inferred from homology"/>
<dbReference type="Gene3D" id="3.20.110.10">
    <property type="entry name" value="Glycoside hydrolase 38, N terminal domain"/>
    <property type="match status" value="1"/>
</dbReference>
<dbReference type="InterPro" id="IPR013780">
    <property type="entry name" value="Glyco_hydro_b"/>
</dbReference>
<dbReference type="GO" id="GO:0046872">
    <property type="term" value="F:metal ion binding"/>
    <property type="evidence" value="ECO:0007669"/>
    <property type="project" value="UniProtKB-KW"/>
</dbReference>
<dbReference type="Gene3D" id="2.60.40.1180">
    <property type="entry name" value="Golgi alpha-mannosidase II"/>
    <property type="match status" value="1"/>
</dbReference>
<keyword evidence="10" id="KW-0812">Transmembrane</keyword>
<evidence type="ECO:0000256" key="4">
    <source>
        <dbReference type="ARBA" id="ARBA00022801"/>
    </source>
</evidence>
<dbReference type="InterPro" id="IPR050843">
    <property type="entry name" value="Glycosyl_Hydrlase_38"/>
</dbReference>
<dbReference type="EMBL" id="QBLH01000087">
    <property type="protein sequence ID" value="TGZ57963.1"/>
    <property type="molecule type" value="Genomic_DNA"/>
</dbReference>
<comment type="catalytic activity">
    <reaction evidence="8">
        <text>N(4)-{beta-D-GlcNAc-(1-&gt;2)-alpha-D-Man-(1-&gt;3)-[alpha-D-Man-(1-&gt;3)-[alpha-D-Man-(1-&gt;6)]-alpha-D-Man-(1-&gt;6)]-beta-D-Man-(1-&gt;4)-beta-D-GlcNAc-(1-&gt;4)-beta-D-GlcNAc}-L-asparaginyl-[protein] + 2 H2O = 2 alpha-D-mannopyranose + an N(4)-{beta-D-GlcNAc-(1-&gt;2)-alpha-D-Man-(1-&gt;3)-[alpha-D-Man-(1-&gt;6)]-beta-D-Man-(1-&gt;4)-beta-D-GlcNAc-(1-&gt;4)-beta-D-GlcNAc}-L-asparaginyl-[protein]</text>
        <dbReference type="Rhea" id="RHEA:56052"/>
        <dbReference type="Rhea" id="RHEA-COMP:14368"/>
        <dbReference type="Rhea" id="RHEA-COMP:14369"/>
        <dbReference type="ChEBI" id="CHEBI:15377"/>
        <dbReference type="ChEBI" id="CHEBI:28729"/>
        <dbReference type="ChEBI" id="CHEBI:60615"/>
        <dbReference type="ChEBI" id="CHEBI:60625"/>
        <dbReference type="EC" id="3.2.1.114"/>
    </reaction>
</comment>
<evidence type="ECO:0000259" key="11">
    <source>
        <dbReference type="SMART" id="SM00872"/>
    </source>
</evidence>
<comment type="subunit">
    <text evidence="2">Homodimer; disulfide-linked.</text>
</comment>
<reference evidence="12 13" key="1">
    <citation type="journal article" date="2019" name="Philos. Trans. R. Soc. Lond., B, Biol. Sci.">
        <title>Ant behaviour and brain gene expression of defending hosts depend on the ecological success of the intruding social parasite.</title>
        <authorList>
            <person name="Kaur R."/>
            <person name="Stoldt M."/>
            <person name="Jongepier E."/>
            <person name="Feldmeyer B."/>
            <person name="Menzel F."/>
            <person name="Bornberg-Bauer E."/>
            <person name="Foitzik S."/>
        </authorList>
    </citation>
    <scope>NUCLEOTIDE SEQUENCE [LARGE SCALE GENOMIC DNA]</scope>
    <source>
        <tissue evidence="12">Whole body</tissue>
    </source>
</reference>
<dbReference type="GO" id="GO:0004572">
    <property type="term" value="F:mannosyl-oligosaccharide 1,3-1,6-alpha-mannosidase activity"/>
    <property type="evidence" value="ECO:0007669"/>
    <property type="project" value="UniProtKB-EC"/>
</dbReference>
<dbReference type="SMART" id="SM00872">
    <property type="entry name" value="Alpha-mann_mid"/>
    <property type="match status" value="1"/>
</dbReference>
<evidence type="ECO:0000256" key="7">
    <source>
        <dbReference type="ARBA" id="ARBA00059516"/>
    </source>
</evidence>
<dbReference type="FunFam" id="1.20.1270.50:FF:000001">
    <property type="entry name" value="Alpha-mannosidase"/>
    <property type="match status" value="1"/>
</dbReference>
<dbReference type="EC" id="3.2.1.-" evidence="9"/>
<dbReference type="InterPro" id="IPR011682">
    <property type="entry name" value="Glyco_hydro_38_C"/>
</dbReference>
<dbReference type="InterPro" id="IPR027291">
    <property type="entry name" value="Glyco_hydro_38_N_sf"/>
</dbReference>
<dbReference type="Gene3D" id="1.20.1270.50">
    <property type="entry name" value="Glycoside hydrolase family 38, central domain"/>
    <property type="match status" value="1"/>
</dbReference>
<dbReference type="Pfam" id="PF09261">
    <property type="entry name" value="Alpha-mann_mid"/>
    <property type="match status" value="1"/>
</dbReference>
<dbReference type="InterPro" id="IPR000602">
    <property type="entry name" value="Glyco_hydro_38_N"/>
</dbReference>
<keyword evidence="6 9" id="KW-0326">Glycosidase</keyword>
<gene>
    <name evidence="12" type="ORF">DBV15_10607</name>
</gene>
<dbReference type="SUPFAM" id="SSF88713">
    <property type="entry name" value="Glycoside hydrolase/deacetylase"/>
    <property type="match status" value="1"/>
</dbReference>
<dbReference type="InterPro" id="IPR015341">
    <property type="entry name" value="Glyco_hydro_38_cen"/>
</dbReference>
<dbReference type="GO" id="GO:0000139">
    <property type="term" value="C:Golgi membrane"/>
    <property type="evidence" value="ECO:0007669"/>
    <property type="project" value="TreeGrafter"/>
</dbReference>
<evidence type="ECO:0000256" key="5">
    <source>
        <dbReference type="ARBA" id="ARBA00022833"/>
    </source>
</evidence>
<comment type="cofactor">
    <cofactor evidence="9">
        <name>Zn(2+)</name>
        <dbReference type="ChEBI" id="CHEBI:29105"/>
    </cofactor>
    <text evidence="9">Binds 1 zinc ion per subunit.</text>
</comment>
<dbReference type="GO" id="GO:0006491">
    <property type="term" value="P:N-glycan processing"/>
    <property type="evidence" value="ECO:0007669"/>
    <property type="project" value="TreeGrafter"/>
</dbReference>
<dbReference type="PANTHER" id="PTHR11607">
    <property type="entry name" value="ALPHA-MANNOSIDASE"/>
    <property type="match status" value="1"/>
</dbReference>
<sequence>MNEFRRAVISFRGWTSAVTRLKQELRIRIKLCIIAIKAVLLSRRSMKPTNDGAEAEDRSSIIAADSARLPAARSARSLDESPNASRAERIMYKILRRGSGRVFVLCIVVLSLLLCLYYVSQVQAPSSGHPAAAAAILNEELRYDRSLTSATPDYSESPDAQVSLATCPAIVPRNADIDAQQEFSKFDFQPSWMRSREYWDDSFEARFAELRKDPTRPPLKVILVPHSHTDPGWLKTFEQYFHSSTRSILNNMVSKLQQWPNMTFIWSEVSFLSLWWDSAHPTKKMVIKRLVKDGRLEMTTGGWVMTDEATSHIYAMLDQLIEGHQWLKTNLDVIPESGWSVDPFGHGSTIPYFLRASGASGTVIQRIHYAWKQWFAKKQYGDFVWRQPWDRDGAADMLTHNQPFDIYNIKHSCGPHPHVCLNFDFRKIRGEYTEYSVRAVEITPNNVKQMAELLLEQYARTGSLFTHNVVLMPLGDDFRYDHAIEWDQQYTNYKILMDYINSRKDEYNAEVVFGTPKDYFGEIQKRVVKFPSLTGDFFVYSDIFSEGRPAYWSGYFTTRPYMKILDRELEANLRSAEILYTITLNLAKQSGKDIKLYETYFEKLVKARRNLGLFQHHDAITGTSKSFVMKDYALKLFESISDTTSLQSFAIQSLAATISGKSNSVYVLAESDRDSYEKLPKKIPIGVNGHETRKIVLFNPLAQPRQEVISLKVTSYKIKVLDPQRNPIPYQIAPVMNATSITHDVYVLLFVAELKPLSIATYHLRQVDKVPAEAISTVYCSRCGKDNVFPIKPMQVGDVQLENQRMKLLFDGQTGFLKRVTKKSTGKIMQCAVQFAAYPSAQFHSGAYLFMPDPNLRDTDKDVLEAYTPHQKIYIVSGSLSSRLTVEYGKLLTHHVAIYHHDGGLGEAIYLRNIVDFETPPKNRETEMFMRLQTDISNGDPPEFYTDLNGHQMIKRTKIERIGIEGNYFPITTMAYIEDSSHRLTLLVNHCQGAASYQPGWLEVMLDRRTLYDDSRGMGEGLLDNRRTVIKHWLLLEDISGEKDRYSRPSLFANHLSNTLNYPVNIFVVDGSEQEVTMAPEVRLLSQSFPCDLHLLNLRTNHDQKLPHFPVNSALMVLHRQGYSCSVGIDVALKHCPLTERLAQGTAFYKLDKVNVTKTSLTGTKPGARLKDGFQEIGLQPMQVETYNNSSFQAMLRTGCVTFSEEILMAGRVRVGYICPRLHFVALNIFLLKFNSFSIAVTVKLSLPFDFSRESSISRRELFNETRIDLAKI</sequence>
<keyword evidence="10" id="KW-0472">Membrane</keyword>
<evidence type="ECO:0000256" key="2">
    <source>
        <dbReference type="ARBA" id="ARBA00011748"/>
    </source>
</evidence>
<protein>
    <recommendedName>
        <fullName evidence="9">Alpha-mannosidase</fullName>
        <ecNumber evidence="9">3.2.1.-</ecNumber>
    </recommendedName>
</protein>
<dbReference type="Pfam" id="PF01074">
    <property type="entry name" value="Glyco_hydro_38N"/>
    <property type="match status" value="1"/>
</dbReference>
<comment type="function">
    <text evidence="7">Catalyzes the first committed step in the biosynthesis of complex N-glycans. It controls conversion of high mannose to complex N-glycans; the final hydrolytic step in the N-glycan maturation pathway.</text>
</comment>
<dbReference type="Pfam" id="PF07748">
    <property type="entry name" value="Glyco_hydro_38C"/>
    <property type="match status" value="1"/>
</dbReference>
<keyword evidence="4 9" id="KW-0378">Hydrolase</keyword>
<evidence type="ECO:0000256" key="3">
    <source>
        <dbReference type="ARBA" id="ARBA00022723"/>
    </source>
</evidence>
<dbReference type="FunFam" id="3.20.110.10:FF:000007">
    <property type="entry name" value="Alpha-mannosidase"/>
    <property type="match status" value="1"/>
</dbReference>
<dbReference type="SUPFAM" id="SSF88688">
    <property type="entry name" value="Families 57/38 glycoside transferase middle domain"/>
    <property type="match status" value="1"/>
</dbReference>
<evidence type="ECO:0000313" key="12">
    <source>
        <dbReference type="EMBL" id="TGZ57963.1"/>
    </source>
</evidence>
<organism evidence="12 13">
    <name type="scientific">Temnothorax longispinosus</name>
    <dbReference type="NCBI Taxonomy" id="300112"/>
    <lineage>
        <taxon>Eukaryota</taxon>
        <taxon>Metazoa</taxon>
        <taxon>Ecdysozoa</taxon>
        <taxon>Arthropoda</taxon>
        <taxon>Hexapoda</taxon>
        <taxon>Insecta</taxon>
        <taxon>Pterygota</taxon>
        <taxon>Neoptera</taxon>
        <taxon>Endopterygota</taxon>
        <taxon>Hymenoptera</taxon>
        <taxon>Apocrita</taxon>
        <taxon>Aculeata</taxon>
        <taxon>Formicoidea</taxon>
        <taxon>Formicidae</taxon>
        <taxon>Myrmicinae</taxon>
        <taxon>Temnothorax</taxon>
    </lineage>
</organism>
<dbReference type="GO" id="GO:0006013">
    <property type="term" value="P:mannose metabolic process"/>
    <property type="evidence" value="ECO:0007669"/>
    <property type="project" value="InterPro"/>
</dbReference>